<dbReference type="EMBL" id="MFEC01000004">
    <property type="protein sequence ID" value="OGE71883.1"/>
    <property type="molecule type" value="Genomic_DNA"/>
</dbReference>
<evidence type="ECO:0000256" key="1">
    <source>
        <dbReference type="SAM" id="Phobius"/>
    </source>
</evidence>
<keyword evidence="1" id="KW-0812">Transmembrane</keyword>
<dbReference type="SUPFAM" id="SSF54523">
    <property type="entry name" value="Pili subunits"/>
    <property type="match status" value="1"/>
</dbReference>
<keyword evidence="1" id="KW-1133">Transmembrane helix</keyword>
<proteinExistence type="predicted"/>
<dbReference type="Pfam" id="PF07963">
    <property type="entry name" value="N_methyl"/>
    <property type="match status" value="1"/>
</dbReference>
<sequence length="208" mass="22041">MGKKQSGFTLIEILVVILILGILGFIFSDILTQVLRGQNKVGTVAKIKETGQLVLDTLSGEIRNGEEVICVDKSGSSIYKDTLVVFKRGIYSQFRLSTPADENGRITRDDFSADDVPDGVISDSQLCTSTVPFGSVGTLTNTDPMSGVSLVPDGISDVFSQNTKPGFSDTITVKFRILPGVQGGNTPEADMGADGVLFTTTAQVKGGK</sequence>
<evidence type="ECO:0000313" key="3">
    <source>
        <dbReference type="Proteomes" id="UP000177135"/>
    </source>
</evidence>
<comment type="caution">
    <text evidence="2">The sequence shown here is derived from an EMBL/GenBank/DDBJ whole genome shotgun (WGS) entry which is preliminary data.</text>
</comment>
<evidence type="ECO:0000313" key="2">
    <source>
        <dbReference type="EMBL" id="OGE71883.1"/>
    </source>
</evidence>
<feature type="transmembrane region" description="Helical" evidence="1">
    <location>
        <begin position="7"/>
        <end position="27"/>
    </location>
</feature>
<name>A0A1F5N2U7_9BACT</name>
<dbReference type="NCBIfam" id="TIGR02532">
    <property type="entry name" value="IV_pilin_GFxxxE"/>
    <property type="match status" value="1"/>
</dbReference>
<dbReference type="AlphaFoldDB" id="A0A1F5N2U7"/>
<organism evidence="2 3">
    <name type="scientific">Candidatus Daviesbacteria bacterium RIFOXYD1_FULL_41_10</name>
    <dbReference type="NCBI Taxonomy" id="1797801"/>
    <lineage>
        <taxon>Bacteria</taxon>
        <taxon>Candidatus Daviesiibacteriota</taxon>
    </lineage>
</organism>
<keyword evidence="1" id="KW-0472">Membrane</keyword>
<dbReference type="Proteomes" id="UP000177135">
    <property type="component" value="Unassembled WGS sequence"/>
</dbReference>
<dbReference type="InterPro" id="IPR012902">
    <property type="entry name" value="N_methyl_site"/>
</dbReference>
<reference evidence="2 3" key="1">
    <citation type="journal article" date="2016" name="Nat. Commun.">
        <title>Thousands of microbial genomes shed light on interconnected biogeochemical processes in an aquifer system.</title>
        <authorList>
            <person name="Anantharaman K."/>
            <person name="Brown C.T."/>
            <person name="Hug L.A."/>
            <person name="Sharon I."/>
            <person name="Castelle C.J."/>
            <person name="Probst A.J."/>
            <person name="Thomas B.C."/>
            <person name="Singh A."/>
            <person name="Wilkins M.J."/>
            <person name="Karaoz U."/>
            <person name="Brodie E.L."/>
            <person name="Williams K.H."/>
            <person name="Hubbard S.S."/>
            <person name="Banfield J.F."/>
        </authorList>
    </citation>
    <scope>NUCLEOTIDE SEQUENCE [LARGE SCALE GENOMIC DNA]</scope>
</reference>
<gene>
    <name evidence="2" type="ORF">A2617_00630</name>
</gene>
<dbReference type="InterPro" id="IPR045584">
    <property type="entry name" value="Pilin-like"/>
</dbReference>
<accession>A0A1F5N2U7</accession>
<protein>
    <submittedName>
        <fullName evidence="2">Uncharacterized protein</fullName>
    </submittedName>
</protein>